<dbReference type="InterPro" id="IPR002068">
    <property type="entry name" value="A-crystallin/Hsp20_dom"/>
</dbReference>
<proteinExistence type="inferred from homology"/>
<dbReference type="PROSITE" id="PS01031">
    <property type="entry name" value="SHSP"/>
    <property type="match status" value="1"/>
</dbReference>
<accession>A0A2W5Z862</accession>
<feature type="domain" description="SHSP" evidence="4">
    <location>
        <begin position="34"/>
        <end position="146"/>
    </location>
</feature>
<comment type="caution">
    <text evidence="5">The sequence shown here is derived from an EMBL/GenBank/DDBJ whole genome shotgun (WGS) entry which is preliminary data.</text>
</comment>
<dbReference type="Proteomes" id="UP000248724">
    <property type="component" value="Unassembled WGS sequence"/>
</dbReference>
<dbReference type="InterPro" id="IPR031107">
    <property type="entry name" value="Small_HSP"/>
</dbReference>
<evidence type="ECO:0000313" key="6">
    <source>
        <dbReference type="Proteomes" id="UP000248724"/>
    </source>
</evidence>
<evidence type="ECO:0000313" key="5">
    <source>
        <dbReference type="EMBL" id="PZR81532.1"/>
    </source>
</evidence>
<name>A0A2W5Z862_9BACT</name>
<dbReference type="PANTHER" id="PTHR11527">
    <property type="entry name" value="HEAT-SHOCK PROTEIN 20 FAMILY MEMBER"/>
    <property type="match status" value="1"/>
</dbReference>
<reference evidence="5 6" key="1">
    <citation type="journal article" date="2017" name="Nature">
        <title>Atmospheric trace gases support primary production in Antarctic desert surface soil.</title>
        <authorList>
            <person name="Ji M."/>
            <person name="Greening C."/>
            <person name="Vanwonterghem I."/>
            <person name="Carere C.R."/>
            <person name="Bay S.K."/>
            <person name="Steen J.A."/>
            <person name="Montgomery K."/>
            <person name="Lines T."/>
            <person name="Beardall J."/>
            <person name="van Dorst J."/>
            <person name="Snape I."/>
            <person name="Stott M.B."/>
            <person name="Hugenholtz P."/>
            <person name="Ferrari B.C."/>
        </authorList>
    </citation>
    <scope>NUCLEOTIDE SEQUENCE [LARGE SCALE GENOMIC DNA]</scope>
    <source>
        <strain evidence="5">RRmetagenome_bin12</strain>
    </source>
</reference>
<evidence type="ECO:0000256" key="1">
    <source>
        <dbReference type="PROSITE-ProRule" id="PRU00285"/>
    </source>
</evidence>
<dbReference type="Pfam" id="PF00011">
    <property type="entry name" value="HSP20"/>
    <property type="match status" value="1"/>
</dbReference>
<feature type="compositionally biased region" description="Polar residues" evidence="3">
    <location>
        <begin position="144"/>
        <end position="165"/>
    </location>
</feature>
<dbReference type="AlphaFoldDB" id="A0A2W5Z862"/>
<feature type="region of interest" description="Disordered" evidence="3">
    <location>
        <begin position="135"/>
        <end position="165"/>
    </location>
</feature>
<gene>
    <name evidence="5" type="ORF">DLM65_05660</name>
</gene>
<comment type="similarity">
    <text evidence="1 2">Belongs to the small heat shock protein (HSP20) family.</text>
</comment>
<protein>
    <submittedName>
        <fullName evidence="5">Heat-shock protein Hsp20</fullName>
    </submittedName>
</protein>
<dbReference type="Gene3D" id="2.60.40.790">
    <property type="match status" value="1"/>
</dbReference>
<evidence type="ECO:0000259" key="4">
    <source>
        <dbReference type="PROSITE" id="PS01031"/>
    </source>
</evidence>
<evidence type="ECO:0000256" key="2">
    <source>
        <dbReference type="RuleBase" id="RU003616"/>
    </source>
</evidence>
<evidence type="ECO:0000256" key="3">
    <source>
        <dbReference type="SAM" id="MobiDB-lite"/>
    </source>
</evidence>
<dbReference type="SUPFAM" id="SSF49764">
    <property type="entry name" value="HSP20-like chaperones"/>
    <property type="match status" value="1"/>
</dbReference>
<dbReference type="EMBL" id="QHBU01000108">
    <property type="protein sequence ID" value="PZR81532.1"/>
    <property type="molecule type" value="Genomic_DNA"/>
</dbReference>
<organism evidence="5 6">
    <name type="scientific">Candidatus Aeolococcus gillhamiae</name>
    <dbReference type="NCBI Taxonomy" id="3127015"/>
    <lineage>
        <taxon>Bacteria</taxon>
        <taxon>Bacillati</taxon>
        <taxon>Candidatus Dormiibacterota</taxon>
        <taxon>Candidatus Dormibacteria</taxon>
        <taxon>Candidatus Aeolococcales</taxon>
        <taxon>Candidatus Aeolococcaceae</taxon>
        <taxon>Candidatus Aeolococcus</taxon>
    </lineage>
</organism>
<sequence>MALVRWNPWSDLFTLHDQIDQMLQSTAPEREGSNGSEHFSLPVDIRQSDDAFTIEASVPGFDPEQVEVTFENGVLSVKGTYTEERETGRDGYVRRERRLGSVYRQIALPAQVRADEIRASFHNGVLTITIPRAEKAQPKRIPVSTGTPAQTNLLEGQASESGSSS</sequence>
<dbReference type="CDD" id="cd06464">
    <property type="entry name" value="ACD_sHsps-like"/>
    <property type="match status" value="1"/>
</dbReference>
<dbReference type="InterPro" id="IPR008978">
    <property type="entry name" value="HSP20-like_chaperone"/>
</dbReference>